<sequence length="256" mass="27817">METVPDLTVTSDTDPYGAVAGLYDWLHVGPGSTDLVSFFAELAPEGGTGLEIGPGTGRMTLAVAPRLSSLYCLERSAFMRTILLTKLASLPELREKVTVLDEAVPGFSLGRTFDYVYVSAVFEHVPPDARQALFAGLAEHLAPGGIVAMDMVEDEVIPRFAEREIRSVRQGDCRYTLSTAVTPVQPDLGQVRHVYRTYLNDELLTTHTVEREHHMHRPAAVFADLRAVGLEPVAGTALTKTGTPLDDKGTLVAKRV</sequence>
<evidence type="ECO:0000259" key="1">
    <source>
        <dbReference type="Pfam" id="PF08242"/>
    </source>
</evidence>
<dbReference type="OrthoDB" id="4528595at2"/>
<name>D3Q794_STANL</name>
<dbReference type="STRING" id="446470.Snas_2688"/>
<dbReference type="RefSeq" id="WP_013017936.1">
    <property type="nucleotide sequence ID" value="NC_013947.1"/>
</dbReference>
<dbReference type="Proteomes" id="UP000000844">
    <property type="component" value="Chromosome"/>
</dbReference>
<evidence type="ECO:0000313" key="2">
    <source>
        <dbReference type="EMBL" id="ADD42365.1"/>
    </source>
</evidence>
<dbReference type="InterPro" id="IPR029063">
    <property type="entry name" value="SAM-dependent_MTases_sf"/>
</dbReference>
<keyword evidence="2" id="KW-0489">Methyltransferase</keyword>
<dbReference type="eggNOG" id="COG0500">
    <property type="taxonomic scope" value="Bacteria"/>
</dbReference>
<dbReference type="KEGG" id="sna:Snas_2688"/>
<dbReference type="AlphaFoldDB" id="D3Q794"/>
<keyword evidence="3" id="KW-1185">Reference proteome</keyword>
<accession>D3Q794</accession>
<organism evidence="2 3">
    <name type="scientific">Stackebrandtia nassauensis (strain DSM 44728 / CIP 108903 / NRRL B-16338 / NBRC 102104 / LLR-40K-21)</name>
    <dbReference type="NCBI Taxonomy" id="446470"/>
    <lineage>
        <taxon>Bacteria</taxon>
        <taxon>Bacillati</taxon>
        <taxon>Actinomycetota</taxon>
        <taxon>Actinomycetes</taxon>
        <taxon>Glycomycetales</taxon>
        <taxon>Glycomycetaceae</taxon>
        <taxon>Stackebrandtia</taxon>
    </lineage>
</organism>
<dbReference type="Pfam" id="PF08242">
    <property type="entry name" value="Methyltransf_12"/>
    <property type="match status" value="1"/>
</dbReference>
<dbReference type="GO" id="GO:0008168">
    <property type="term" value="F:methyltransferase activity"/>
    <property type="evidence" value="ECO:0007669"/>
    <property type="project" value="UniProtKB-KW"/>
</dbReference>
<dbReference type="EMBL" id="CP001778">
    <property type="protein sequence ID" value="ADD42365.1"/>
    <property type="molecule type" value="Genomic_DNA"/>
</dbReference>
<dbReference type="GO" id="GO:0032259">
    <property type="term" value="P:methylation"/>
    <property type="evidence" value="ECO:0007669"/>
    <property type="project" value="UniProtKB-KW"/>
</dbReference>
<dbReference type="InterPro" id="IPR013217">
    <property type="entry name" value="Methyltransf_12"/>
</dbReference>
<dbReference type="CDD" id="cd02440">
    <property type="entry name" value="AdoMet_MTases"/>
    <property type="match status" value="1"/>
</dbReference>
<dbReference type="HOGENOM" id="CLU_1085473_0_0_11"/>
<keyword evidence="2" id="KW-0808">Transferase</keyword>
<protein>
    <submittedName>
        <fullName evidence="2">Methyltransferase type 12</fullName>
    </submittedName>
</protein>
<dbReference type="Gene3D" id="3.40.50.150">
    <property type="entry name" value="Vaccinia Virus protein VP39"/>
    <property type="match status" value="1"/>
</dbReference>
<gene>
    <name evidence="2" type="ordered locus">Snas_2688</name>
</gene>
<feature type="domain" description="Methyltransferase type 12" evidence="1">
    <location>
        <begin position="50"/>
        <end position="147"/>
    </location>
</feature>
<reference evidence="2 3" key="1">
    <citation type="journal article" date="2009" name="Stand. Genomic Sci.">
        <title>Complete genome sequence of Stackebrandtia nassauensis type strain (LLR-40K-21).</title>
        <authorList>
            <person name="Munk C."/>
            <person name="Lapidus A."/>
            <person name="Copeland A."/>
            <person name="Jando M."/>
            <person name="Mayilraj S."/>
            <person name="Glavina Del Rio T."/>
            <person name="Nolan M."/>
            <person name="Chen F."/>
            <person name="Lucas S."/>
            <person name="Tice H."/>
            <person name="Cheng J.F."/>
            <person name="Han C."/>
            <person name="Detter J.C."/>
            <person name="Bruce D."/>
            <person name="Goodwin L."/>
            <person name="Chain P."/>
            <person name="Pitluck S."/>
            <person name="Goker M."/>
            <person name="Ovchinikova G."/>
            <person name="Pati A."/>
            <person name="Ivanova N."/>
            <person name="Mavromatis K."/>
            <person name="Chen A."/>
            <person name="Palaniappan K."/>
            <person name="Land M."/>
            <person name="Hauser L."/>
            <person name="Chang Y.J."/>
            <person name="Jeffries C.D."/>
            <person name="Bristow J."/>
            <person name="Eisen J.A."/>
            <person name="Markowitz V."/>
            <person name="Hugenholtz P."/>
            <person name="Kyrpides N.C."/>
            <person name="Klenk H.P."/>
        </authorList>
    </citation>
    <scope>NUCLEOTIDE SEQUENCE [LARGE SCALE GENOMIC DNA]</scope>
    <source>
        <strain evidence="3">DSM 44728 / CIP 108903 / NRRL B-16338 / NBRC 102104 / LLR-40K-21</strain>
    </source>
</reference>
<evidence type="ECO:0000313" key="3">
    <source>
        <dbReference type="Proteomes" id="UP000000844"/>
    </source>
</evidence>
<proteinExistence type="predicted"/>
<dbReference type="SUPFAM" id="SSF53335">
    <property type="entry name" value="S-adenosyl-L-methionine-dependent methyltransferases"/>
    <property type="match status" value="1"/>
</dbReference>